<dbReference type="Pfam" id="PF13432">
    <property type="entry name" value="TPR_16"/>
    <property type="match status" value="2"/>
</dbReference>
<evidence type="ECO:0000256" key="2">
    <source>
        <dbReference type="ARBA" id="ARBA00022803"/>
    </source>
</evidence>
<keyword evidence="2" id="KW-0802">TPR repeat</keyword>
<reference evidence="3" key="1">
    <citation type="submission" date="2018-05" db="EMBL/GenBank/DDBJ databases">
        <authorList>
            <person name="Lanie J.A."/>
            <person name="Ng W.-L."/>
            <person name="Kazmierczak K.M."/>
            <person name="Andrzejewski T.M."/>
            <person name="Davidsen T.M."/>
            <person name="Wayne K.J."/>
            <person name="Tettelin H."/>
            <person name="Glass J.I."/>
            <person name="Rusch D."/>
            <person name="Podicherti R."/>
            <person name="Tsui H.-C.T."/>
            <person name="Winkler M.E."/>
        </authorList>
    </citation>
    <scope>NUCLEOTIDE SEQUENCE</scope>
</reference>
<dbReference type="PROSITE" id="PS50005">
    <property type="entry name" value="TPR"/>
    <property type="match status" value="2"/>
</dbReference>
<dbReference type="InterPro" id="IPR019734">
    <property type="entry name" value="TPR_rpt"/>
</dbReference>
<dbReference type="SUPFAM" id="SSF48452">
    <property type="entry name" value="TPR-like"/>
    <property type="match status" value="1"/>
</dbReference>
<dbReference type="SUPFAM" id="SSF53756">
    <property type="entry name" value="UDP-Glycosyltransferase/glycogen phosphorylase"/>
    <property type="match status" value="1"/>
</dbReference>
<dbReference type="SMART" id="SM00028">
    <property type="entry name" value="TPR"/>
    <property type="match status" value="5"/>
</dbReference>
<organism evidence="3">
    <name type="scientific">marine metagenome</name>
    <dbReference type="NCBI Taxonomy" id="408172"/>
    <lineage>
        <taxon>unclassified sequences</taxon>
        <taxon>metagenomes</taxon>
        <taxon>ecological metagenomes</taxon>
    </lineage>
</organism>
<sequence>MVNENKALDAQLNEAEILAQKILARKPDNLDALNGLGLILMQRQRFGEALEQFKRALKVGVDCKDTRDNFVRSLVLFAKESWETGAYDNAASVLRSGISSLPERLELHCHLSFVLSESGKHDEALIVSDQALSLNNEHPHPHDVKGLALLGLGRPKDALESFQCAITIDPNFVTALVNMSSALLELNLNEAAIEHLEHVLKQNPNNAQALNNMGLALAGKVMYPEAEQNLRAAIVKAPNFAEAHFNLSRVLLMQGFYEEGWRENEWRWKCRDFPSTWRDFPYPRWRGEALKGKTILVWSEQGIGDEIMFASPISDLLVDGAKLVLECGERLVPLFSRSFKGAIVVARQNPPDKLIRKAQVDYQIPMASLCTYYRNTKEAFHRAPIRYLTADPGRLSELRSRYMGSGKGPFIGICWRSGNPIAGMERSAPLEQWDEILSQPNCKFVSLQYGEVETDLTAVRNRLGIEVFHDKQINPLMNAEDWFAQVAAMDLVISVDNSTIQVSGSQGIPTWTLLNVLPEWRFGMEGCGHDWHSSVVVYRQVSRGDWQPVFKTLLADLQNWLHSHS</sequence>
<dbReference type="PANTHER" id="PTHR44943:SF8">
    <property type="entry name" value="TPR REPEAT-CONTAINING PROTEIN MJ0263"/>
    <property type="match status" value="1"/>
</dbReference>
<protein>
    <submittedName>
        <fullName evidence="3">Uncharacterized protein</fullName>
    </submittedName>
</protein>
<accession>A0A382C9U4</accession>
<name>A0A382C9U4_9ZZZZ</name>
<dbReference type="PANTHER" id="PTHR44943">
    <property type="entry name" value="CELLULOSE SYNTHASE OPERON PROTEIN C"/>
    <property type="match status" value="1"/>
</dbReference>
<evidence type="ECO:0000256" key="1">
    <source>
        <dbReference type="ARBA" id="ARBA00022737"/>
    </source>
</evidence>
<evidence type="ECO:0000313" key="3">
    <source>
        <dbReference type="EMBL" id="SVB22582.1"/>
    </source>
</evidence>
<dbReference type="Gene3D" id="1.25.40.10">
    <property type="entry name" value="Tetratricopeptide repeat domain"/>
    <property type="match status" value="1"/>
</dbReference>
<proteinExistence type="predicted"/>
<dbReference type="AlphaFoldDB" id="A0A382C9U4"/>
<keyword evidence="1" id="KW-0677">Repeat</keyword>
<gene>
    <name evidence="3" type="ORF">METZ01_LOCUS175436</name>
</gene>
<dbReference type="EMBL" id="UINC01033381">
    <property type="protein sequence ID" value="SVB22582.1"/>
    <property type="molecule type" value="Genomic_DNA"/>
</dbReference>
<dbReference type="InterPro" id="IPR011990">
    <property type="entry name" value="TPR-like_helical_dom_sf"/>
</dbReference>
<dbReference type="Pfam" id="PF14559">
    <property type="entry name" value="TPR_19"/>
    <property type="match status" value="1"/>
</dbReference>
<dbReference type="InterPro" id="IPR051685">
    <property type="entry name" value="Ycf3/AcsC/BcsC/TPR_MFPF"/>
</dbReference>